<dbReference type="Proteomes" id="UP000007305">
    <property type="component" value="Chromosome 10"/>
</dbReference>
<reference evidence="1" key="3">
    <citation type="submission" date="2021-05" db="UniProtKB">
        <authorList>
            <consortium name="EnsemblPlants"/>
        </authorList>
    </citation>
    <scope>IDENTIFICATION</scope>
    <source>
        <strain evidence="1">cv. B73</strain>
    </source>
</reference>
<protein>
    <submittedName>
        <fullName evidence="1">Uncharacterized protein</fullName>
    </submittedName>
</protein>
<evidence type="ECO:0000313" key="1">
    <source>
        <dbReference type="EnsemblPlants" id="Zm00001eb413330_P001"/>
    </source>
</evidence>
<dbReference type="InParanoid" id="A0A804RIY7"/>
<dbReference type="EnsemblPlants" id="Zm00001eb413330_T001">
    <property type="protein sequence ID" value="Zm00001eb413330_P001"/>
    <property type="gene ID" value="Zm00001eb413330"/>
</dbReference>
<name>A0A804RIY7_MAIZE</name>
<reference evidence="1" key="2">
    <citation type="submission" date="2019-07" db="EMBL/GenBank/DDBJ databases">
        <authorList>
            <person name="Seetharam A."/>
            <person name="Woodhouse M."/>
            <person name="Cannon E."/>
        </authorList>
    </citation>
    <scope>NUCLEOTIDE SEQUENCE [LARGE SCALE GENOMIC DNA]</scope>
    <source>
        <strain evidence="1">cv. B73</strain>
    </source>
</reference>
<proteinExistence type="predicted"/>
<accession>A0A804RIY7</accession>
<keyword evidence="2" id="KW-1185">Reference proteome</keyword>
<evidence type="ECO:0000313" key="2">
    <source>
        <dbReference type="Proteomes" id="UP000007305"/>
    </source>
</evidence>
<reference evidence="2" key="1">
    <citation type="journal article" date="2009" name="Science">
        <title>The B73 maize genome: complexity, diversity, and dynamics.</title>
        <authorList>
            <person name="Schnable P.S."/>
            <person name="Ware D."/>
            <person name="Fulton R.S."/>
            <person name="Stein J.C."/>
            <person name="Wei F."/>
            <person name="Pasternak S."/>
            <person name="Liang C."/>
            <person name="Zhang J."/>
            <person name="Fulton L."/>
            <person name="Graves T.A."/>
            <person name="Minx P."/>
            <person name="Reily A.D."/>
            <person name="Courtney L."/>
            <person name="Kruchowski S.S."/>
            <person name="Tomlinson C."/>
            <person name="Strong C."/>
            <person name="Delehaunty K."/>
            <person name="Fronick C."/>
            <person name="Courtney B."/>
            <person name="Rock S.M."/>
            <person name="Belter E."/>
            <person name="Du F."/>
            <person name="Kim K."/>
            <person name="Abbott R.M."/>
            <person name="Cotton M."/>
            <person name="Levy A."/>
            <person name="Marchetto P."/>
            <person name="Ochoa K."/>
            <person name="Jackson S.M."/>
            <person name="Gillam B."/>
            <person name="Chen W."/>
            <person name="Yan L."/>
            <person name="Higginbotham J."/>
            <person name="Cardenas M."/>
            <person name="Waligorski J."/>
            <person name="Applebaum E."/>
            <person name="Phelps L."/>
            <person name="Falcone J."/>
            <person name="Kanchi K."/>
            <person name="Thane T."/>
            <person name="Scimone A."/>
            <person name="Thane N."/>
            <person name="Henke J."/>
            <person name="Wang T."/>
            <person name="Ruppert J."/>
            <person name="Shah N."/>
            <person name="Rotter K."/>
            <person name="Hodges J."/>
            <person name="Ingenthron E."/>
            <person name="Cordes M."/>
            <person name="Kohlberg S."/>
            <person name="Sgro J."/>
            <person name="Delgado B."/>
            <person name="Mead K."/>
            <person name="Chinwalla A."/>
            <person name="Leonard S."/>
            <person name="Crouse K."/>
            <person name="Collura K."/>
            <person name="Kudrna D."/>
            <person name="Currie J."/>
            <person name="He R."/>
            <person name="Angelova A."/>
            <person name="Rajasekar S."/>
            <person name="Mueller T."/>
            <person name="Lomeli R."/>
            <person name="Scara G."/>
            <person name="Ko A."/>
            <person name="Delaney K."/>
            <person name="Wissotski M."/>
            <person name="Lopez G."/>
            <person name="Campos D."/>
            <person name="Braidotti M."/>
            <person name="Ashley E."/>
            <person name="Golser W."/>
            <person name="Kim H."/>
            <person name="Lee S."/>
            <person name="Lin J."/>
            <person name="Dujmic Z."/>
            <person name="Kim W."/>
            <person name="Talag J."/>
            <person name="Zuccolo A."/>
            <person name="Fan C."/>
            <person name="Sebastian A."/>
            <person name="Kramer M."/>
            <person name="Spiegel L."/>
            <person name="Nascimento L."/>
            <person name="Zutavern T."/>
            <person name="Miller B."/>
            <person name="Ambroise C."/>
            <person name="Muller S."/>
            <person name="Spooner W."/>
            <person name="Narechania A."/>
            <person name="Ren L."/>
            <person name="Wei S."/>
            <person name="Kumari S."/>
            <person name="Faga B."/>
            <person name="Levy M.J."/>
            <person name="McMahan L."/>
            <person name="Van Buren P."/>
            <person name="Vaughn M.W."/>
            <person name="Ying K."/>
            <person name="Yeh C.-T."/>
            <person name="Emrich S.J."/>
            <person name="Jia Y."/>
            <person name="Kalyanaraman A."/>
            <person name="Hsia A.-P."/>
            <person name="Barbazuk W.B."/>
            <person name="Baucom R.S."/>
            <person name="Brutnell T.P."/>
            <person name="Carpita N.C."/>
            <person name="Chaparro C."/>
            <person name="Chia J.-M."/>
            <person name="Deragon J.-M."/>
            <person name="Estill J.C."/>
            <person name="Fu Y."/>
            <person name="Jeddeloh J.A."/>
            <person name="Han Y."/>
            <person name="Lee H."/>
            <person name="Li P."/>
            <person name="Lisch D.R."/>
            <person name="Liu S."/>
            <person name="Liu Z."/>
            <person name="Nagel D.H."/>
            <person name="McCann M.C."/>
            <person name="SanMiguel P."/>
            <person name="Myers A.M."/>
            <person name="Nettleton D."/>
            <person name="Nguyen J."/>
            <person name="Penning B.W."/>
            <person name="Ponnala L."/>
            <person name="Schneider K.L."/>
            <person name="Schwartz D.C."/>
            <person name="Sharma A."/>
            <person name="Soderlund C."/>
            <person name="Springer N.M."/>
            <person name="Sun Q."/>
            <person name="Wang H."/>
            <person name="Waterman M."/>
            <person name="Westerman R."/>
            <person name="Wolfgruber T.K."/>
            <person name="Yang L."/>
            <person name="Yu Y."/>
            <person name="Zhang L."/>
            <person name="Zhou S."/>
            <person name="Zhu Q."/>
            <person name="Bennetzen J.L."/>
            <person name="Dawe R.K."/>
            <person name="Jiang J."/>
            <person name="Jiang N."/>
            <person name="Presting G.G."/>
            <person name="Wessler S.R."/>
            <person name="Aluru S."/>
            <person name="Martienssen R.A."/>
            <person name="Clifton S.W."/>
            <person name="McCombie W.R."/>
            <person name="Wing R.A."/>
            <person name="Wilson R.K."/>
        </authorList>
    </citation>
    <scope>NUCLEOTIDE SEQUENCE [LARGE SCALE GENOMIC DNA]</scope>
    <source>
        <strain evidence="2">cv. B73</strain>
    </source>
</reference>
<sequence length="157" mass="17277">MPPTSRPASSPTRCFIHPSIHSSIDALIAVRVRAGAAKGKEPRLHPSIHPSMQVVFLPTGLPASSTFGIDRVNVNEWKMDVFTDDRYELTSYSGNLLLVEANQWSHATPCLETSKGKLAGHKPFVRARATDGHCKALCVCVCNWSYHRESVQPKGQL</sequence>
<dbReference type="AlphaFoldDB" id="A0A804RIY7"/>
<dbReference type="Gramene" id="Zm00001eb413330_T001">
    <property type="protein sequence ID" value="Zm00001eb413330_P001"/>
    <property type="gene ID" value="Zm00001eb413330"/>
</dbReference>
<organism evidence="1 2">
    <name type="scientific">Zea mays</name>
    <name type="common">Maize</name>
    <dbReference type="NCBI Taxonomy" id="4577"/>
    <lineage>
        <taxon>Eukaryota</taxon>
        <taxon>Viridiplantae</taxon>
        <taxon>Streptophyta</taxon>
        <taxon>Embryophyta</taxon>
        <taxon>Tracheophyta</taxon>
        <taxon>Spermatophyta</taxon>
        <taxon>Magnoliopsida</taxon>
        <taxon>Liliopsida</taxon>
        <taxon>Poales</taxon>
        <taxon>Poaceae</taxon>
        <taxon>PACMAD clade</taxon>
        <taxon>Panicoideae</taxon>
        <taxon>Andropogonodae</taxon>
        <taxon>Andropogoneae</taxon>
        <taxon>Tripsacinae</taxon>
        <taxon>Zea</taxon>
    </lineage>
</organism>